<dbReference type="Pfam" id="PF01547">
    <property type="entry name" value="SBP_bac_1"/>
    <property type="match status" value="1"/>
</dbReference>
<keyword evidence="1" id="KW-1003">Cell membrane</keyword>
<dbReference type="CDD" id="cd13585">
    <property type="entry name" value="PBP2_TMBP_like"/>
    <property type="match status" value="1"/>
</dbReference>
<dbReference type="InterPro" id="IPR006059">
    <property type="entry name" value="SBP"/>
</dbReference>
<evidence type="ECO:0000256" key="3">
    <source>
        <dbReference type="ARBA" id="ARBA00023136"/>
    </source>
</evidence>
<dbReference type="PANTHER" id="PTHR43649">
    <property type="entry name" value="ARABINOSE-BINDING PROTEIN-RELATED"/>
    <property type="match status" value="1"/>
</dbReference>
<evidence type="ECO:0000256" key="1">
    <source>
        <dbReference type="ARBA" id="ARBA00022475"/>
    </source>
</evidence>
<evidence type="ECO:0000313" key="8">
    <source>
        <dbReference type="Proteomes" id="UP000501451"/>
    </source>
</evidence>
<dbReference type="InterPro" id="IPR050490">
    <property type="entry name" value="Bact_solute-bd_prot1"/>
</dbReference>
<feature type="signal peptide" evidence="6">
    <location>
        <begin position="1"/>
        <end position="37"/>
    </location>
</feature>
<evidence type="ECO:0000313" key="7">
    <source>
        <dbReference type="EMBL" id="QII82150.1"/>
    </source>
</evidence>
<evidence type="ECO:0000256" key="5">
    <source>
        <dbReference type="ARBA" id="ARBA00023288"/>
    </source>
</evidence>
<organism evidence="7 8">
    <name type="scientific">Jeotgalibaca arthritidis</name>
    <dbReference type="NCBI Taxonomy" id="1868794"/>
    <lineage>
        <taxon>Bacteria</taxon>
        <taxon>Bacillati</taxon>
        <taxon>Bacillota</taxon>
        <taxon>Bacilli</taxon>
        <taxon>Lactobacillales</taxon>
        <taxon>Carnobacteriaceae</taxon>
        <taxon>Jeotgalibaca</taxon>
    </lineage>
</organism>
<evidence type="ECO:0000256" key="6">
    <source>
        <dbReference type="SAM" id="SignalP"/>
    </source>
</evidence>
<name>A0A6G7KA71_9LACT</name>
<keyword evidence="8" id="KW-1185">Reference proteome</keyword>
<dbReference type="Proteomes" id="UP000501451">
    <property type="component" value="Chromosome"/>
</dbReference>
<gene>
    <name evidence="7" type="ORF">G7057_06700</name>
</gene>
<dbReference type="PANTHER" id="PTHR43649:SF33">
    <property type="entry name" value="POLYGALACTURONAN_RHAMNOGALACTURONAN-BINDING PROTEIN YTCQ"/>
    <property type="match status" value="1"/>
</dbReference>
<proteinExistence type="predicted"/>
<accession>A0A6G7KA71</accession>
<dbReference type="SUPFAM" id="SSF53850">
    <property type="entry name" value="Periplasmic binding protein-like II"/>
    <property type="match status" value="1"/>
</dbReference>
<keyword evidence="4" id="KW-0564">Palmitate</keyword>
<dbReference type="Gene3D" id="3.40.190.10">
    <property type="entry name" value="Periplasmic binding protein-like II"/>
    <property type="match status" value="1"/>
</dbReference>
<protein>
    <submittedName>
        <fullName evidence="7">Sugar ABC transporter substrate-binding protein</fullName>
    </submittedName>
</protein>
<evidence type="ECO:0000256" key="2">
    <source>
        <dbReference type="ARBA" id="ARBA00022729"/>
    </source>
</evidence>
<evidence type="ECO:0000256" key="4">
    <source>
        <dbReference type="ARBA" id="ARBA00023139"/>
    </source>
</evidence>
<keyword evidence="3" id="KW-0472">Membrane</keyword>
<dbReference type="EMBL" id="CP049740">
    <property type="protein sequence ID" value="QII82150.1"/>
    <property type="molecule type" value="Genomic_DNA"/>
</dbReference>
<reference evidence="7 8" key="1">
    <citation type="journal article" date="2017" name="Int. J. Syst. Evol. Microbiol.">
        <title>Jeotgalibaca porci sp. nov. and Jeotgalibaca arthritidis sp. nov., isolated from pigs, and emended description of the genus Jeotgalibaca.</title>
        <authorList>
            <person name="Zamora L."/>
            <person name="Perez-Sancho M."/>
            <person name="Dominguez L."/>
            <person name="Fernandez-Garayzabal J.F."/>
            <person name="Vela A.I."/>
        </authorList>
    </citation>
    <scope>NUCLEOTIDE SEQUENCE [LARGE SCALE GENOMIC DNA]</scope>
    <source>
        <strain evidence="7 8">CECT 9157</strain>
    </source>
</reference>
<keyword evidence="2 6" id="KW-0732">Signal</keyword>
<keyword evidence="5" id="KW-0449">Lipoprotein</keyword>
<dbReference type="KEGG" id="jar:G7057_06700"/>
<dbReference type="AlphaFoldDB" id="A0A6G7KA71"/>
<feature type="chain" id="PRO_5038961652" evidence="6">
    <location>
        <begin position="38"/>
        <end position="464"/>
    </location>
</feature>
<sequence length="464" mass="51304">MVWAEPLKAKNIRRVTVMLSKKAKGLGLTLASAILLAACGGSSSPDTASKSSTSNKDGESNEVVTITFWDENAGPERTPIWQEIINRFEEENENIKVEYFGLPKDEAKSKIDAAIAAKDVPDVASIQTSWLPEYSIREAFLPLDDYFADSELNGKINQGTIDFNKKIVNDGKLYGVPYTQNLDVIWIRPDLFAEAGIEAPKTWDDFFSSVDTMTTDDMYGYTIRGGAGGSLQLQRLMYAYSGITEYVTEDGKATVNDPAHKEFLEKYFALYLNNTPQSDITNGYKEMVATFDTGKAAMVHHNIGSFGEHSKALEADQFEAIPLPVTVDGGNYVAEGGNTIGVSIFAETEHPEEAFKFLEFVNNAESQSNWNRLIGQIPTNSDVMAEDWIQDAQHLSVAFSVYDDENTALYEPPFYLPDYRSILDNQVDPAIQSVMAGDLSIDDFLSDWAEAIEASAAKYAEAFN</sequence>